<dbReference type="HOGENOM" id="CLU_3013154_0_0_6"/>
<evidence type="ECO:0000313" key="2">
    <source>
        <dbReference type="Proteomes" id="UP000009100"/>
    </source>
</evidence>
<gene>
    <name evidence="1" type="ordered locus">VS_1491</name>
</gene>
<dbReference type="Proteomes" id="UP000009100">
    <property type="component" value="Chromosome 1"/>
</dbReference>
<sequence length="56" mass="6547">MYLAQSYKHYQAINTPIQVNSNSTSTMFVIKLSLNVSRYWLFHTTPLGELPYFALF</sequence>
<protein>
    <submittedName>
        <fullName evidence="1">Uncharacterized protein</fullName>
    </submittedName>
</protein>
<dbReference type="EMBL" id="FM954972">
    <property type="protein sequence ID" value="CAV18660.1"/>
    <property type="molecule type" value="Genomic_DNA"/>
</dbReference>
<dbReference type="STRING" id="575788.VS_1491"/>
<organism evidence="1 2">
    <name type="scientific">Vibrio atlanticus (strain LGP32)</name>
    <name type="common">Vibrio splendidus (strain Mel32)</name>
    <dbReference type="NCBI Taxonomy" id="575788"/>
    <lineage>
        <taxon>Bacteria</taxon>
        <taxon>Pseudomonadati</taxon>
        <taxon>Pseudomonadota</taxon>
        <taxon>Gammaproteobacteria</taxon>
        <taxon>Vibrionales</taxon>
        <taxon>Vibrionaceae</taxon>
        <taxon>Vibrio</taxon>
    </lineage>
</organism>
<accession>B7VNS8</accession>
<reference evidence="1 2" key="1">
    <citation type="submission" date="2009-02" db="EMBL/GenBank/DDBJ databases">
        <title>Vibrio splendidus str. LGP32 complete genome.</title>
        <authorList>
            <person name="Mazel D."/>
            <person name="Le Roux F."/>
        </authorList>
    </citation>
    <scope>NUCLEOTIDE SEQUENCE [LARGE SCALE GENOMIC DNA]</scope>
    <source>
        <strain evidence="1 2">LGP32</strain>
    </source>
</reference>
<proteinExistence type="predicted"/>
<dbReference type="AlphaFoldDB" id="B7VNS8"/>
<name>B7VNS8_VIBA3</name>
<dbReference type="KEGG" id="vsp:VS_1491"/>
<evidence type="ECO:0000313" key="1">
    <source>
        <dbReference type="EMBL" id="CAV18660.1"/>
    </source>
</evidence>